<dbReference type="OrthoDB" id="15588at10239"/>
<dbReference type="Gene3D" id="3.30.1360.170">
    <property type="match status" value="1"/>
</dbReference>
<proteinExistence type="predicted"/>
<evidence type="ECO:0000313" key="2">
    <source>
        <dbReference type="Proteomes" id="UP000007502"/>
    </source>
</evidence>
<dbReference type="GO" id="GO:0006231">
    <property type="term" value="P:dTMP biosynthetic process"/>
    <property type="evidence" value="ECO:0007669"/>
    <property type="project" value="InterPro"/>
</dbReference>
<dbReference type="RefSeq" id="YP_004251136.1">
    <property type="nucleotide sequence ID" value="NC_015157.1"/>
</dbReference>
<dbReference type="KEGG" id="vg:10228674"/>
<reference evidence="1 2" key="1">
    <citation type="journal article" date="2011" name="MBio">
        <title>Evidence of a dominant lineage of Vibrio cholerae-specific lytic bacteriophages shed by cholera patients over a 10-year period in Dhaka, Bangladesh.</title>
        <authorList>
            <person name="Seed K.D."/>
            <person name="Bodi K.L."/>
            <person name="Kropinski A.M."/>
            <person name="Ackermann H.W."/>
            <person name="Calderwood S.B."/>
            <person name="Qadri F."/>
            <person name="Camilli A."/>
        </authorList>
    </citation>
    <scope>NUCLEOTIDE SEQUENCE [LARGE SCALE GENOMIC DNA]</scope>
</reference>
<evidence type="ECO:0000313" key="1">
    <source>
        <dbReference type="EMBL" id="ADX88011.1"/>
    </source>
</evidence>
<keyword evidence="2" id="KW-1185">Reference proteome</keyword>
<dbReference type="GeneID" id="10228674"/>
<dbReference type="GO" id="GO:0050660">
    <property type="term" value="F:flavin adenine dinucleotide binding"/>
    <property type="evidence" value="ECO:0007669"/>
    <property type="project" value="InterPro"/>
</dbReference>
<dbReference type="PROSITE" id="PS51331">
    <property type="entry name" value="THYX"/>
    <property type="match status" value="1"/>
</dbReference>
<dbReference type="EMBL" id="HQ641347">
    <property type="protein sequence ID" value="ADX88011.1"/>
    <property type="molecule type" value="Genomic_DNA"/>
</dbReference>
<dbReference type="SUPFAM" id="SSF69796">
    <property type="entry name" value="Thymidylate synthase-complementing protein Thy1"/>
    <property type="match status" value="1"/>
</dbReference>
<protein>
    <submittedName>
        <fullName evidence="1">Putative thymidylate synthase</fullName>
    </submittedName>
</protein>
<accession>F1D1L7</accession>
<dbReference type="GO" id="GO:0050797">
    <property type="term" value="F:thymidylate synthase (FAD) activity"/>
    <property type="evidence" value="ECO:0007669"/>
    <property type="project" value="InterPro"/>
</dbReference>
<dbReference type="Proteomes" id="UP000007502">
    <property type="component" value="Segment"/>
</dbReference>
<dbReference type="InterPro" id="IPR003669">
    <property type="entry name" value="Thymidylate_synthase_ThyX"/>
</dbReference>
<sequence length="321" mass="36804">MYKVIKNGKGNIVAKIVADSINTGGNRITTFELEYPRFIHSELMTHRLFSRNAMSSRAVPVSKMIEQVRNNPATPIHWGKNQSGMQAKTEHTEDVLDNTGEAFSVQDWWYLSAEEAASSAEAMEEAGYHKQIVNRLLEPFQMMKTVLTATEFSNFFWLRLDEDAQPEIHELALCMKSAYDESYPEELVSGEWHTPYIEHYRYEDGLKYGVEDSEGYTRFITAEEAIAISSSCCAQVSYRNIDNSFEKAMKVYERLGVGGSKIHASPFEHVAKPMKECVFDYNNPDLKPEEGITHVDTDQNYWSGNFKGWIQHRQLLENHCN</sequence>
<name>F1D1L7_9CAUD</name>
<gene>
    <name evidence="1" type="primary">ORF193</name>
</gene>
<organism evidence="1 2">
    <name type="scientific">Vibrio phage ICP1</name>
    <dbReference type="NCBI Taxonomy" id="979525"/>
    <lineage>
        <taxon>Viruses</taxon>
        <taxon>Duplodnaviria</taxon>
        <taxon>Heunggongvirae</taxon>
        <taxon>Uroviricota</taxon>
        <taxon>Caudoviricetes</taxon>
        <taxon>Mohonavirus</taxon>
        <taxon>Mohonavirus ICP1</taxon>
    </lineage>
</organism>
<dbReference type="Pfam" id="PF02511">
    <property type="entry name" value="Thy1"/>
    <property type="match status" value="1"/>
</dbReference>
<dbReference type="InterPro" id="IPR036098">
    <property type="entry name" value="Thymidylate_synthase_ThyX_sf"/>
</dbReference>